<organism evidence="2 3">
    <name type="scientific">Leersia perrieri</name>
    <dbReference type="NCBI Taxonomy" id="77586"/>
    <lineage>
        <taxon>Eukaryota</taxon>
        <taxon>Viridiplantae</taxon>
        <taxon>Streptophyta</taxon>
        <taxon>Embryophyta</taxon>
        <taxon>Tracheophyta</taxon>
        <taxon>Spermatophyta</taxon>
        <taxon>Magnoliopsida</taxon>
        <taxon>Liliopsida</taxon>
        <taxon>Poales</taxon>
        <taxon>Poaceae</taxon>
        <taxon>BOP clade</taxon>
        <taxon>Oryzoideae</taxon>
        <taxon>Oryzeae</taxon>
        <taxon>Oryzinae</taxon>
        <taxon>Leersia</taxon>
    </lineage>
</organism>
<reference evidence="2" key="3">
    <citation type="submission" date="2015-04" db="UniProtKB">
        <authorList>
            <consortium name="EnsemblPlants"/>
        </authorList>
    </citation>
    <scope>IDENTIFICATION</scope>
</reference>
<dbReference type="AlphaFoldDB" id="A0A0D9WPS0"/>
<evidence type="ECO:0000313" key="3">
    <source>
        <dbReference type="Proteomes" id="UP000032180"/>
    </source>
</evidence>
<name>A0A0D9WPS0_9ORYZ</name>
<protein>
    <submittedName>
        <fullName evidence="2">Uncharacterized protein</fullName>
    </submittedName>
</protein>
<reference evidence="2 3" key="1">
    <citation type="submission" date="2012-08" db="EMBL/GenBank/DDBJ databases">
        <title>Oryza genome evolution.</title>
        <authorList>
            <person name="Wing R.A."/>
        </authorList>
    </citation>
    <scope>NUCLEOTIDE SEQUENCE</scope>
</reference>
<dbReference type="Gramene" id="LPERR06G11000.1">
    <property type="protein sequence ID" value="LPERR06G11000.1"/>
    <property type="gene ID" value="LPERR06G11000"/>
</dbReference>
<reference evidence="3" key="2">
    <citation type="submission" date="2013-12" db="EMBL/GenBank/DDBJ databases">
        <authorList>
            <person name="Yu Y."/>
            <person name="Lee S."/>
            <person name="de Baynast K."/>
            <person name="Wissotski M."/>
            <person name="Liu L."/>
            <person name="Talag J."/>
            <person name="Goicoechea J."/>
            <person name="Angelova A."/>
            <person name="Jetty R."/>
            <person name="Kudrna D."/>
            <person name="Golser W."/>
            <person name="Rivera L."/>
            <person name="Zhang J."/>
            <person name="Wing R."/>
        </authorList>
    </citation>
    <scope>NUCLEOTIDE SEQUENCE</scope>
</reference>
<sequence length="112" mass="12184">MQDSSPKPMNLRGRTSNHTSNQQEGQELRIRSGEVDTMVVVDMDMVVGMVEDMAILDTEVGMLEDTAIQGMAASNILADTVCYEGLHKGDTQDGRPTRSLAGEGHSCHNCCR</sequence>
<accession>A0A0D9WPS0</accession>
<evidence type="ECO:0000313" key="2">
    <source>
        <dbReference type="EnsemblPlants" id="LPERR06G11000.1"/>
    </source>
</evidence>
<keyword evidence="3" id="KW-1185">Reference proteome</keyword>
<proteinExistence type="predicted"/>
<feature type="region of interest" description="Disordered" evidence="1">
    <location>
        <begin position="1"/>
        <end position="30"/>
    </location>
</feature>
<dbReference type="Proteomes" id="UP000032180">
    <property type="component" value="Chromosome 6"/>
</dbReference>
<dbReference type="HOGENOM" id="CLU_2149471_0_0_1"/>
<dbReference type="EnsemblPlants" id="LPERR06G11000.1">
    <property type="protein sequence ID" value="LPERR06G11000.1"/>
    <property type="gene ID" value="LPERR06G11000"/>
</dbReference>
<feature type="compositionally biased region" description="Polar residues" evidence="1">
    <location>
        <begin position="1"/>
        <end position="25"/>
    </location>
</feature>
<evidence type="ECO:0000256" key="1">
    <source>
        <dbReference type="SAM" id="MobiDB-lite"/>
    </source>
</evidence>